<reference evidence="2 3" key="1">
    <citation type="journal article" date="2016" name="Nat. Commun.">
        <title>Thousands of microbial genomes shed light on interconnected biogeochemical processes in an aquifer system.</title>
        <authorList>
            <person name="Anantharaman K."/>
            <person name="Brown C.T."/>
            <person name="Hug L.A."/>
            <person name="Sharon I."/>
            <person name="Castelle C.J."/>
            <person name="Probst A.J."/>
            <person name="Thomas B.C."/>
            <person name="Singh A."/>
            <person name="Wilkins M.J."/>
            <person name="Karaoz U."/>
            <person name="Brodie E.L."/>
            <person name="Williams K.H."/>
            <person name="Hubbard S.S."/>
            <person name="Banfield J.F."/>
        </authorList>
    </citation>
    <scope>NUCLEOTIDE SEQUENCE [LARGE SCALE GENOMIC DNA]</scope>
</reference>
<evidence type="ECO:0000259" key="1">
    <source>
        <dbReference type="PROSITE" id="PS51186"/>
    </source>
</evidence>
<accession>A0A1F4W187</accession>
<protein>
    <recommendedName>
        <fullName evidence="1">N-acetyltransferase domain-containing protein</fullName>
    </recommendedName>
</protein>
<name>A0A1F4W187_UNCKA</name>
<dbReference type="Pfam" id="PF13673">
    <property type="entry name" value="Acetyltransf_10"/>
    <property type="match status" value="1"/>
</dbReference>
<dbReference type="Gene3D" id="3.40.630.30">
    <property type="match status" value="1"/>
</dbReference>
<dbReference type="AlphaFoldDB" id="A0A1F4W187"/>
<dbReference type="InterPro" id="IPR016181">
    <property type="entry name" value="Acyl_CoA_acyltransferase"/>
</dbReference>
<feature type="domain" description="N-acetyltransferase" evidence="1">
    <location>
        <begin position="27"/>
        <end position="197"/>
    </location>
</feature>
<sequence>MGKYTLEQIRENPKILTYRIPWSNGILVLRPLEADDVEVLSVFLSELSPETRKNYKLENYGIKTAEEFCSSIAHYDKLRLLLLKDTVVIGPFEFSMDIPESDVKRFSSYNTELNDGLTCRFGPCLADKYQGKGIAKAVFPFMKEITIKTGNKRILLWGGVFRDNKKAVKHYESIGFVKLGEFVNQDGRVCFDMLMDL</sequence>
<evidence type="ECO:0000313" key="3">
    <source>
        <dbReference type="Proteomes" id="UP000176614"/>
    </source>
</evidence>
<dbReference type="PROSITE" id="PS51186">
    <property type="entry name" value="GNAT"/>
    <property type="match status" value="1"/>
</dbReference>
<organism evidence="2 3">
    <name type="scientific">candidate division WWE3 bacterium RIFOXYA2_FULL_46_9</name>
    <dbReference type="NCBI Taxonomy" id="1802636"/>
    <lineage>
        <taxon>Bacteria</taxon>
        <taxon>Katanobacteria</taxon>
    </lineage>
</organism>
<gene>
    <name evidence="2" type="ORF">A2264_00655</name>
</gene>
<dbReference type="EMBL" id="MEVT01000008">
    <property type="protein sequence ID" value="OGC63189.1"/>
    <property type="molecule type" value="Genomic_DNA"/>
</dbReference>
<dbReference type="Proteomes" id="UP000176614">
    <property type="component" value="Unassembled WGS sequence"/>
</dbReference>
<proteinExistence type="predicted"/>
<dbReference type="InterPro" id="IPR000182">
    <property type="entry name" value="GNAT_dom"/>
</dbReference>
<evidence type="ECO:0000313" key="2">
    <source>
        <dbReference type="EMBL" id="OGC63189.1"/>
    </source>
</evidence>
<comment type="caution">
    <text evidence="2">The sequence shown here is derived from an EMBL/GenBank/DDBJ whole genome shotgun (WGS) entry which is preliminary data.</text>
</comment>
<dbReference type="GO" id="GO:0016747">
    <property type="term" value="F:acyltransferase activity, transferring groups other than amino-acyl groups"/>
    <property type="evidence" value="ECO:0007669"/>
    <property type="project" value="InterPro"/>
</dbReference>
<dbReference type="SUPFAM" id="SSF55729">
    <property type="entry name" value="Acyl-CoA N-acyltransferases (Nat)"/>
    <property type="match status" value="1"/>
</dbReference>